<feature type="transmembrane region" description="Helical" evidence="8">
    <location>
        <begin position="150"/>
        <end position="172"/>
    </location>
</feature>
<gene>
    <name evidence="9" type="ordered locus">PCC8801_1894</name>
</gene>
<dbReference type="GO" id="GO:0005886">
    <property type="term" value="C:plasma membrane"/>
    <property type="evidence" value="ECO:0007669"/>
    <property type="project" value="UniProtKB-SubCell"/>
</dbReference>
<feature type="transmembrane region" description="Helical" evidence="8">
    <location>
        <begin position="215"/>
        <end position="233"/>
    </location>
</feature>
<dbReference type="InterPro" id="IPR004776">
    <property type="entry name" value="Mem_transp_PIN-like"/>
</dbReference>
<evidence type="ECO:0000256" key="4">
    <source>
        <dbReference type="ARBA" id="ARBA00022475"/>
    </source>
</evidence>
<feature type="transmembrane region" description="Helical" evidence="8">
    <location>
        <begin position="245"/>
        <end position="263"/>
    </location>
</feature>
<dbReference type="RefSeq" id="WP_012595204.1">
    <property type="nucleotide sequence ID" value="NC_011726.1"/>
</dbReference>
<organism evidence="9 10">
    <name type="scientific">Rippkaea orientalis (strain PCC 8801 / RF-1)</name>
    <name type="common">Cyanothece sp. (strain PCC 8801)</name>
    <dbReference type="NCBI Taxonomy" id="41431"/>
    <lineage>
        <taxon>Bacteria</taxon>
        <taxon>Bacillati</taxon>
        <taxon>Cyanobacteriota</taxon>
        <taxon>Cyanophyceae</taxon>
        <taxon>Oscillatoriophycideae</taxon>
        <taxon>Chroococcales</taxon>
        <taxon>Aphanothecaceae</taxon>
        <taxon>Rippkaea</taxon>
        <taxon>Rippkaea orientalis</taxon>
    </lineage>
</organism>
<name>B7JXW8_RIPO1</name>
<feature type="transmembrane region" description="Helical" evidence="8">
    <location>
        <begin position="31"/>
        <end position="50"/>
    </location>
</feature>
<dbReference type="OrthoDB" id="527159at2"/>
<dbReference type="AlphaFoldDB" id="B7JXW8"/>
<keyword evidence="6 8" id="KW-1133">Transmembrane helix</keyword>
<evidence type="ECO:0000256" key="5">
    <source>
        <dbReference type="ARBA" id="ARBA00022692"/>
    </source>
</evidence>
<evidence type="ECO:0000313" key="10">
    <source>
        <dbReference type="Proteomes" id="UP000008204"/>
    </source>
</evidence>
<dbReference type="Pfam" id="PF03547">
    <property type="entry name" value="Mem_trans"/>
    <property type="match status" value="2"/>
</dbReference>
<dbReference type="PANTHER" id="PTHR36838">
    <property type="entry name" value="AUXIN EFFLUX CARRIER FAMILY PROTEIN"/>
    <property type="match status" value="1"/>
</dbReference>
<dbReference type="Gene3D" id="1.20.1530.20">
    <property type="match status" value="1"/>
</dbReference>
<evidence type="ECO:0000313" key="9">
    <source>
        <dbReference type="EMBL" id="ACK65932.1"/>
    </source>
</evidence>
<keyword evidence="5 8" id="KW-0812">Transmembrane</keyword>
<dbReference type="STRING" id="41431.PCC8801_1894"/>
<dbReference type="HOGENOM" id="CLU_056175_4_0_3"/>
<feature type="transmembrane region" description="Helical" evidence="8">
    <location>
        <begin position="123"/>
        <end position="143"/>
    </location>
</feature>
<dbReference type="Proteomes" id="UP000008204">
    <property type="component" value="Chromosome"/>
</dbReference>
<evidence type="ECO:0000256" key="7">
    <source>
        <dbReference type="ARBA" id="ARBA00023136"/>
    </source>
</evidence>
<evidence type="ECO:0000256" key="1">
    <source>
        <dbReference type="ARBA" id="ARBA00004651"/>
    </source>
</evidence>
<dbReference type="PANTHER" id="PTHR36838:SF1">
    <property type="entry name" value="SLR1864 PROTEIN"/>
    <property type="match status" value="1"/>
</dbReference>
<protein>
    <submittedName>
        <fullName evidence="9">Auxin Efflux Carrier</fullName>
    </submittedName>
</protein>
<keyword evidence="4" id="KW-1003">Cell membrane</keyword>
<feature type="transmembrane region" description="Helical" evidence="8">
    <location>
        <begin position="7"/>
        <end position="25"/>
    </location>
</feature>
<comment type="similarity">
    <text evidence="2">Belongs to the auxin efflux carrier (TC 2.A.69) family.</text>
</comment>
<keyword evidence="3" id="KW-0813">Transport</keyword>
<proteinExistence type="inferred from homology"/>
<dbReference type="GO" id="GO:0055085">
    <property type="term" value="P:transmembrane transport"/>
    <property type="evidence" value="ECO:0007669"/>
    <property type="project" value="InterPro"/>
</dbReference>
<sequence length="297" mass="31905">MSVLLPAILPVALIIFIGFIAGRTLNLKLSTLSQLSVYILCPALIADSLYRTTISAKSVLDLSLGVVIIALVMYLIAWGISYFFQVSSLTYRSLVATTVHPNNGNMGLPFVDFALGSGGLERAIIYMISSAIIMFGFAPAILTGSSLKKGLILTLKLPLIWAMLAGLALRLLGIELPFKLGEGIHLLGRSAIPIDLIILGMQLSNTRLTVAKYEFISTILRLLIAPIIAFYVGKMLNLEGLDLQVLILQSAMPTAINTLVLVTEFGGDAPRVARTIVVTTLSSFITLPLVLWAATGF</sequence>
<evidence type="ECO:0000256" key="2">
    <source>
        <dbReference type="ARBA" id="ARBA00010145"/>
    </source>
</evidence>
<dbReference type="KEGG" id="cyp:PCC8801_1894"/>
<keyword evidence="10" id="KW-1185">Reference proteome</keyword>
<dbReference type="EMBL" id="CP001287">
    <property type="protein sequence ID" value="ACK65932.1"/>
    <property type="molecule type" value="Genomic_DNA"/>
</dbReference>
<comment type="subcellular location">
    <subcellularLocation>
        <location evidence="1">Cell membrane</location>
        <topology evidence="1">Multi-pass membrane protein</topology>
    </subcellularLocation>
</comment>
<evidence type="ECO:0000256" key="8">
    <source>
        <dbReference type="SAM" id="Phobius"/>
    </source>
</evidence>
<evidence type="ECO:0000256" key="6">
    <source>
        <dbReference type="ARBA" id="ARBA00022989"/>
    </source>
</evidence>
<feature type="transmembrane region" description="Helical" evidence="8">
    <location>
        <begin position="275"/>
        <end position="294"/>
    </location>
</feature>
<reference evidence="10" key="1">
    <citation type="journal article" date="2011" name="MBio">
        <title>Novel metabolic attributes of the genus Cyanothece, comprising a group of unicellular nitrogen-fixing Cyanobacteria.</title>
        <authorList>
            <person name="Bandyopadhyay A."/>
            <person name="Elvitigala T."/>
            <person name="Welsh E."/>
            <person name="Stockel J."/>
            <person name="Liberton M."/>
            <person name="Min H."/>
            <person name="Sherman L.A."/>
            <person name="Pakrasi H.B."/>
        </authorList>
    </citation>
    <scope>NUCLEOTIDE SEQUENCE [LARGE SCALE GENOMIC DNA]</scope>
    <source>
        <strain evidence="10">PCC 8801</strain>
    </source>
</reference>
<dbReference type="InterPro" id="IPR038770">
    <property type="entry name" value="Na+/solute_symporter_sf"/>
</dbReference>
<accession>B7JXW8</accession>
<evidence type="ECO:0000256" key="3">
    <source>
        <dbReference type="ARBA" id="ARBA00022448"/>
    </source>
</evidence>
<dbReference type="eggNOG" id="COG0679">
    <property type="taxonomic scope" value="Bacteria"/>
</dbReference>
<keyword evidence="7 8" id="KW-0472">Membrane</keyword>
<feature type="transmembrane region" description="Helical" evidence="8">
    <location>
        <begin position="62"/>
        <end position="84"/>
    </location>
</feature>